<dbReference type="Proteomes" id="UP000541154">
    <property type="component" value="Unassembled WGS sequence"/>
</dbReference>
<evidence type="ECO:0000313" key="3">
    <source>
        <dbReference type="Proteomes" id="UP000541154"/>
    </source>
</evidence>
<accession>A0A8H6E229</accession>
<dbReference type="EMBL" id="SPNV01000314">
    <property type="protein sequence ID" value="KAF5856502.1"/>
    <property type="molecule type" value="Genomic_DNA"/>
</dbReference>
<comment type="caution">
    <text evidence="2">The sequence shown here is derived from an EMBL/GenBank/DDBJ whole genome shotgun (WGS) entry which is preliminary data.</text>
</comment>
<gene>
    <name evidence="2" type="ORF">ETB97_007257</name>
</gene>
<name>A0A8H6E229_PETAA</name>
<feature type="region of interest" description="Disordered" evidence="1">
    <location>
        <begin position="96"/>
        <end position="122"/>
    </location>
</feature>
<keyword evidence="3" id="KW-1185">Reference proteome</keyword>
<dbReference type="AlphaFoldDB" id="A0A8H6E229"/>
<sequence length="122" mass="12372">MAGMNAVGGMMEKTRTGTGGGRRRRGRRLINTAGSAYWVTEGKPFTLGVDDLDVGAVSSADLGKRDIGGTPGDKVPEIETELGGISVNCGLVDTDSGPGCMGRGGSGLGDGDGGSQRRKRDA</sequence>
<evidence type="ECO:0000313" key="2">
    <source>
        <dbReference type="EMBL" id="KAF5856502.1"/>
    </source>
</evidence>
<protein>
    <submittedName>
        <fullName evidence="2">Uncharacterized protein</fullName>
    </submittedName>
</protein>
<proteinExistence type="predicted"/>
<organism evidence="2 3">
    <name type="scientific">Petromyces alliaceus</name>
    <name type="common">Aspergillus alliaceus</name>
    <dbReference type="NCBI Taxonomy" id="209559"/>
    <lineage>
        <taxon>Eukaryota</taxon>
        <taxon>Fungi</taxon>
        <taxon>Dikarya</taxon>
        <taxon>Ascomycota</taxon>
        <taxon>Pezizomycotina</taxon>
        <taxon>Eurotiomycetes</taxon>
        <taxon>Eurotiomycetidae</taxon>
        <taxon>Eurotiales</taxon>
        <taxon>Aspergillaceae</taxon>
        <taxon>Aspergillus</taxon>
        <taxon>Aspergillus subgen. Circumdati</taxon>
    </lineage>
</organism>
<evidence type="ECO:0000256" key="1">
    <source>
        <dbReference type="SAM" id="MobiDB-lite"/>
    </source>
</evidence>
<reference evidence="2 3" key="1">
    <citation type="submission" date="2019-04" db="EMBL/GenBank/DDBJ databases">
        <title>Aspergillus burnettii sp. nov., novel species from soil in southeast Queensland.</title>
        <authorList>
            <person name="Gilchrist C.L.M."/>
            <person name="Pitt J.I."/>
            <person name="Lange L."/>
            <person name="Lacey H.J."/>
            <person name="Vuong D."/>
            <person name="Midgley D.J."/>
            <person name="Greenfield P."/>
            <person name="Bradbury M."/>
            <person name="Lacey E."/>
            <person name="Busk P.K."/>
            <person name="Pilgaard B."/>
            <person name="Chooi Y.H."/>
            <person name="Piggott A.M."/>
        </authorList>
    </citation>
    <scope>NUCLEOTIDE SEQUENCE [LARGE SCALE GENOMIC DNA]</scope>
    <source>
        <strain evidence="2 3">FRR 5400</strain>
    </source>
</reference>
<feature type="region of interest" description="Disordered" evidence="1">
    <location>
        <begin position="1"/>
        <end position="27"/>
    </location>
</feature>
<feature type="compositionally biased region" description="Gly residues" evidence="1">
    <location>
        <begin position="99"/>
        <end position="114"/>
    </location>
</feature>